<keyword evidence="2" id="KW-1185">Reference proteome</keyword>
<sequence>MAKRFLEFYNDELDALRGRAQRFAQAFPKIAGRLRLSSDVSDDPHVERLVQSFAYSAARIRQKLDDSLPELSDGLIETLYPHYLAPVPSMTMVRFTPSPAMDGAQVLARGTEVLSDPVGGDRVRFAITQDVTLAPLRIAEAQMMNRPLQAPPRPGGAAAGALRLTLAPTGKVRLNEMGVTRLRLYLSGPHHQAMALFHLLHQGCIGMSLAHHSGDPDARHLPASALRPAGHADDEGMLPYPENSFRGYRSLTEFFTLPEKFLFFDLEIGQITGRDRQDIYLYFDQPPGVLERQIDLGAFALFASPAVNLFPTQAEPITLNGARSTYPLMADARRPDTRAVHSVRSVTLASGDGTVETARPYFHRMTERGTEGVFWQIRRHSDDATRRPGSTSLAFVDTRNQAMAPGMQTASVHVLATNADLPRRLPFGGGQPRLSLRSQADHVAGITCLLPPTAPRRAAPPADRAWELMSHLSLNHQSLTAGGTPVLRNILRLYDLGDSRETSVLIDAIAEVRATPAFARIGQVMVPGSDILLTFDSDRIEPATASFFGAALDRFFGCYTTLNSFTRLTLRMSGRSDTLARFPARAGEEALI</sequence>
<dbReference type="InterPro" id="IPR010272">
    <property type="entry name" value="T6SS_TssF"/>
</dbReference>
<accession>A0ABY7SJV7</accession>
<proteinExistence type="predicted"/>
<dbReference type="Pfam" id="PF05947">
    <property type="entry name" value="T6SS_TssF"/>
    <property type="match status" value="1"/>
</dbReference>
<dbReference type="PANTHER" id="PTHR35370">
    <property type="entry name" value="CYTOPLASMIC PROTEIN-RELATED-RELATED"/>
    <property type="match status" value="1"/>
</dbReference>
<dbReference type="EMBL" id="CP067136">
    <property type="protein sequence ID" value="WCR06216.1"/>
    <property type="molecule type" value="Genomic_DNA"/>
</dbReference>
<organism evidence="1 2">
    <name type="scientific">Paracoccus fistulariae</name>
    <dbReference type="NCBI Taxonomy" id="658446"/>
    <lineage>
        <taxon>Bacteria</taxon>
        <taxon>Pseudomonadati</taxon>
        <taxon>Pseudomonadota</taxon>
        <taxon>Alphaproteobacteria</taxon>
        <taxon>Rhodobacterales</taxon>
        <taxon>Paracoccaceae</taxon>
        <taxon>Paracoccus</taxon>
    </lineage>
</organism>
<evidence type="ECO:0000313" key="1">
    <source>
        <dbReference type="EMBL" id="WCR06216.1"/>
    </source>
</evidence>
<reference evidence="1 2" key="1">
    <citation type="submission" date="2021-01" db="EMBL/GenBank/DDBJ databases">
        <title>Biogeographic distribution of Paracoccus.</title>
        <authorList>
            <person name="Hollensteiner J."/>
            <person name="Leineberger J."/>
            <person name="Brinkhoff T."/>
            <person name="Daniel R."/>
        </authorList>
    </citation>
    <scope>NUCLEOTIDE SEQUENCE [LARGE SCALE GENOMIC DNA]</scope>
    <source>
        <strain evidence="1 2">KCTC 22803</strain>
    </source>
</reference>
<dbReference type="NCBIfam" id="TIGR03359">
    <property type="entry name" value="VI_chp_6"/>
    <property type="match status" value="1"/>
</dbReference>
<dbReference type="PANTHER" id="PTHR35370:SF1">
    <property type="entry name" value="TYPE VI SECRETION SYSTEM COMPONENT TSSF1"/>
    <property type="match status" value="1"/>
</dbReference>
<dbReference type="PIRSF" id="PIRSF028304">
    <property type="entry name" value="UCP028304"/>
    <property type="match status" value="1"/>
</dbReference>
<protein>
    <submittedName>
        <fullName evidence="1">Type VI secretion system baseplate subunit TssF</fullName>
    </submittedName>
</protein>
<gene>
    <name evidence="1" type="primary">tssF</name>
    <name evidence="1" type="ORF">JHX87_12015</name>
</gene>
<dbReference type="RefSeq" id="WP_271883927.1">
    <property type="nucleotide sequence ID" value="NZ_CP067136.1"/>
</dbReference>
<name>A0ABY7SJV7_9RHOB</name>
<evidence type="ECO:0000313" key="2">
    <source>
        <dbReference type="Proteomes" id="UP001219349"/>
    </source>
</evidence>
<dbReference type="Proteomes" id="UP001219349">
    <property type="component" value="Chromosome"/>
</dbReference>